<evidence type="ECO:0000256" key="2">
    <source>
        <dbReference type="ARBA" id="ARBA00022490"/>
    </source>
</evidence>
<sequence>SPQEAVAWQEAVLEHLARRPISVEVPRMLPNRQGQVHCSVAVGGEQYLLRLLTWIAGELMAAVEEHPRVLLRQLGRVAAETTRAMEGLVQPAGVSAHHWLVTRSLEAIEDSFDAVKDPECRQAVVTIQRWFQDASKAFDRLPTATVHQDLNDFNVLVTVEASGEARIAGVLDFNDSVTTIRVAELAVAGAYAMLRKADPLSAFCEVVSGYREVIEMTEEELDVVFPLAAARLC</sequence>
<accession>A0ABX1JU88</accession>
<reference evidence="10 11" key="1">
    <citation type="submission" date="2020-04" db="EMBL/GenBank/DDBJ databases">
        <authorList>
            <person name="Liu S."/>
        </authorList>
    </citation>
    <scope>NUCLEOTIDE SEQUENCE [LARGE SCALE GENOMIC DNA]</scope>
    <source>
        <strain evidence="10 11">CGMCC 1.15091</strain>
    </source>
</reference>
<keyword evidence="4" id="KW-0418">Kinase</keyword>
<organism evidence="10 11">
    <name type="scientific">Arthrobacter deserti</name>
    <dbReference type="NCBI Taxonomy" id="1742687"/>
    <lineage>
        <taxon>Bacteria</taxon>
        <taxon>Bacillati</taxon>
        <taxon>Actinomycetota</taxon>
        <taxon>Actinomycetes</taxon>
        <taxon>Micrococcales</taxon>
        <taxon>Micrococcaceae</taxon>
        <taxon>Arthrobacter</taxon>
    </lineage>
</organism>
<evidence type="ECO:0000256" key="6">
    <source>
        <dbReference type="ARBA" id="ARBA00037368"/>
    </source>
</evidence>
<comment type="catalytic activity">
    <reaction evidence="5">
        <text>(5R)-5-hydroxy-L-lysine + GTP = (5R)-5-phosphooxy-L-lysine + GDP + H(+)</text>
        <dbReference type="Rhea" id="RHEA:19049"/>
        <dbReference type="ChEBI" id="CHEBI:15378"/>
        <dbReference type="ChEBI" id="CHEBI:37565"/>
        <dbReference type="ChEBI" id="CHEBI:57882"/>
        <dbReference type="ChEBI" id="CHEBI:58189"/>
        <dbReference type="ChEBI" id="CHEBI:58357"/>
        <dbReference type="EC" id="2.7.1.81"/>
    </reaction>
</comment>
<feature type="non-terminal residue" evidence="10">
    <location>
        <position position="233"/>
    </location>
</feature>
<feature type="domain" description="Aminoglycoside phosphotransferase" evidence="9">
    <location>
        <begin position="3"/>
        <end position="193"/>
    </location>
</feature>
<evidence type="ECO:0000313" key="10">
    <source>
        <dbReference type="EMBL" id="NKX52838.1"/>
    </source>
</evidence>
<keyword evidence="2" id="KW-0963">Cytoplasm</keyword>
<feature type="non-terminal residue" evidence="10">
    <location>
        <position position="1"/>
    </location>
</feature>
<comment type="subcellular location">
    <subcellularLocation>
        <location evidence="1">Cytoplasm</location>
    </subcellularLocation>
</comment>
<keyword evidence="3" id="KW-0808">Transferase</keyword>
<keyword evidence="11" id="KW-1185">Reference proteome</keyword>
<dbReference type="EC" id="2.7.1.81" evidence="7"/>
<evidence type="ECO:0000256" key="3">
    <source>
        <dbReference type="ARBA" id="ARBA00022679"/>
    </source>
</evidence>
<dbReference type="InterPro" id="IPR050249">
    <property type="entry name" value="Pseudomonas-type_ThrB"/>
</dbReference>
<comment type="function">
    <text evidence="6">Catalyzes the GTP-dependent phosphorylation of 5-hydroxy-L-lysine.</text>
</comment>
<dbReference type="PANTHER" id="PTHR21064:SF1">
    <property type="entry name" value="HYDROXYLYSINE KINASE"/>
    <property type="match status" value="1"/>
</dbReference>
<proteinExistence type="predicted"/>
<name>A0ABX1JU88_9MICC</name>
<evidence type="ECO:0000256" key="7">
    <source>
        <dbReference type="ARBA" id="ARBA00038873"/>
    </source>
</evidence>
<dbReference type="PANTHER" id="PTHR21064">
    <property type="entry name" value="AMINOGLYCOSIDE PHOSPHOTRANSFERASE DOMAIN-CONTAINING PROTEIN-RELATED"/>
    <property type="match status" value="1"/>
</dbReference>
<evidence type="ECO:0000256" key="8">
    <source>
        <dbReference type="ARBA" id="ARBA00040505"/>
    </source>
</evidence>
<evidence type="ECO:0000313" key="11">
    <source>
        <dbReference type="Proteomes" id="UP000523795"/>
    </source>
</evidence>
<dbReference type="SUPFAM" id="SSF56112">
    <property type="entry name" value="Protein kinase-like (PK-like)"/>
    <property type="match status" value="1"/>
</dbReference>
<dbReference type="Proteomes" id="UP000523795">
    <property type="component" value="Unassembled WGS sequence"/>
</dbReference>
<dbReference type="Gene3D" id="3.90.1200.10">
    <property type="match status" value="1"/>
</dbReference>
<dbReference type="Pfam" id="PF01636">
    <property type="entry name" value="APH"/>
    <property type="match status" value="1"/>
</dbReference>
<gene>
    <name evidence="10" type="ORF">HER39_20125</name>
</gene>
<evidence type="ECO:0000256" key="1">
    <source>
        <dbReference type="ARBA" id="ARBA00004496"/>
    </source>
</evidence>
<comment type="caution">
    <text evidence="10">The sequence shown here is derived from an EMBL/GenBank/DDBJ whole genome shotgun (WGS) entry which is preliminary data.</text>
</comment>
<evidence type="ECO:0000256" key="4">
    <source>
        <dbReference type="ARBA" id="ARBA00022777"/>
    </source>
</evidence>
<dbReference type="EMBL" id="JAAZSR010000784">
    <property type="protein sequence ID" value="NKX52838.1"/>
    <property type="molecule type" value="Genomic_DNA"/>
</dbReference>
<protein>
    <recommendedName>
        <fullName evidence="8">Hydroxylysine kinase</fullName>
        <ecNumber evidence="7">2.7.1.81</ecNumber>
    </recommendedName>
</protein>
<evidence type="ECO:0000256" key="5">
    <source>
        <dbReference type="ARBA" id="ARBA00036820"/>
    </source>
</evidence>
<dbReference type="InterPro" id="IPR011009">
    <property type="entry name" value="Kinase-like_dom_sf"/>
</dbReference>
<dbReference type="InterPro" id="IPR002575">
    <property type="entry name" value="Aminoglycoside_PTrfase"/>
</dbReference>
<evidence type="ECO:0000259" key="9">
    <source>
        <dbReference type="Pfam" id="PF01636"/>
    </source>
</evidence>